<evidence type="ECO:0000256" key="1">
    <source>
        <dbReference type="SAM" id="SignalP"/>
    </source>
</evidence>
<evidence type="ECO:0000313" key="2">
    <source>
        <dbReference type="EMBL" id="TMO68593.1"/>
    </source>
</evidence>
<gene>
    <name evidence="2" type="ORF">CWC19_08945</name>
</gene>
<dbReference type="RefSeq" id="WP_138591561.1">
    <property type="nucleotide sequence ID" value="NZ_PNBX01000032.1"/>
</dbReference>
<reference evidence="3" key="2">
    <citation type="submission" date="2019-06" db="EMBL/GenBank/DDBJ databases">
        <title>Co-occurence of chitin degradation, pigmentation and bioactivity in marine Pseudoalteromonas.</title>
        <authorList>
            <person name="Sonnenschein E.C."/>
            <person name="Bech P.K."/>
        </authorList>
    </citation>
    <scope>NUCLEOTIDE SEQUENCE [LARGE SCALE GENOMIC DNA]</scope>
    <source>
        <strain evidence="3">S3790</strain>
    </source>
</reference>
<dbReference type="AlphaFoldDB" id="A0A5S3V9M6"/>
<dbReference type="Proteomes" id="UP000307217">
    <property type="component" value="Unassembled WGS sequence"/>
</dbReference>
<dbReference type="OrthoDB" id="6386276at2"/>
<reference evidence="2 3" key="1">
    <citation type="submission" date="2018-01" db="EMBL/GenBank/DDBJ databases">
        <authorList>
            <person name="Paulsen S."/>
            <person name="Gram L.K."/>
        </authorList>
    </citation>
    <scope>NUCLEOTIDE SEQUENCE [LARGE SCALE GENOMIC DNA]</scope>
    <source>
        <strain evidence="2 3">S3790</strain>
    </source>
</reference>
<feature type="signal peptide" evidence="1">
    <location>
        <begin position="1"/>
        <end position="18"/>
    </location>
</feature>
<organism evidence="2 3">
    <name type="scientific">Pseudoalteromonas aurantia</name>
    <dbReference type="NCBI Taxonomy" id="43654"/>
    <lineage>
        <taxon>Bacteria</taxon>
        <taxon>Pseudomonadati</taxon>
        <taxon>Pseudomonadota</taxon>
        <taxon>Gammaproteobacteria</taxon>
        <taxon>Alteromonadales</taxon>
        <taxon>Pseudoalteromonadaceae</taxon>
        <taxon>Pseudoalteromonas</taxon>
    </lineage>
</organism>
<dbReference type="EMBL" id="PNBX01000032">
    <property type="protein sequence ID" value="TMO68593.1"/>
    <property type="molecule type" value="Genomic_DNA"/>
</dbReference>
<sequence>MFRLLFGLFIFISISAQSIELTVNYTESSFLGFYKHQTYIKSGQYTHIDEHYKMDETGLDVIPYVPDVYSLSLSKEQANSLIEKLIKLGVNDWEKQYPENIAGLICDGPSFNLYIKSEKLNINSKGYCYFPESYKKVAAVFESVHKTPNK</sequence>
<feature type="chain" id="PRO_5024452543" evidence="1">
    <location>
        <begin position="19"/>
        <end position="150"/>
    </location>
</feature>
<comment type="caution">
    <text evidence="2">The sequence shown here is derived from an EMBL/GenBank/DDBJ whole genome shotgun (WGS) entry which is preliminary data.</text>
</comment>
<accession>A0A5S3V9M6</accession>
<keyword evidence="1" id="KW-0732">Signal</keyword>
<evidence type="ECO:0000313" key="3">
    <source>
        <dbReference type="Proteomes" id="UP000307217"/>
    </source>
</evidence>
<name>A0A5S3V9M6_9GAMM</name>
<proteinExistence type="predicted"/>
<protein>
    <submittedName>
        <fullName evidence="2">Uncharacterized protein</fullName>
    </submittedName>
</protein>